<evidence type="ECO:0000259" key="8">
    <source>
        <dbReference type="PROSITE" id="PS50287"/>
    </source>
</evidence>
<feature type="disulfide bond" evidence="5">
    <location>
        <begin position="20"/>
        <end position="35"/>
    </location>
</feature>
<dbReference type="Proteomes" id="UP000659062">
    <property type="component" value="Unassembled WGS sequence"/>
</dbReference>
<feature type="non-terminal residue" evidence="9">
    <location>
        <position position="1"/>
    </location>
</feature>
<dbReference type="SMART" id="SM00192">
    <property type="entry name" value="LDLa"/>
    <property type="match status" value="1"/>
</dbReference>
<dbReference type="PROSITE" id="PS01209">
    <property type="entry name" value="LDLRA_1"/>
    <property type="match status" value="1"/>
</dbReference>
<accession>A0A851VCJ2</accession>
<dbReference type="Gene3D" id="2.40.10.10">
    <property type="entry name" value="Trypsin-like serine proteases"/>
    <property type="match status" value="2"/>
</dbReference>
<dbReference type="InterPro" id="IPR001190">
    <property type="entry name" value="SRCR"/>
</dbReference>
<dbReference type="GO" id="GO:0006508">
    <property type="term" value="P:proteolysis"/>
    <property type="evidence" value="ECO:0007669"/>
    <property type="project" value="UniProtKB-KW"/>
</dbReference>
<evidence type="ECO:0000256" key="6">
    <source>
        <dbReference type="PROSITE-ProRule" id="PRU00196"/>
    </source>
</evidence>
<reference evidence="9" key="1">
    <citation type="submission" date="2019-09" db="EMBL/GenBank/DDBJ databases">
        <title>Bird 10,000 Genomes (B10K) Project - Family phase.</title>
        <authorList>
            <person name="Zhang G."/>
        </authorList>
    </citation>
    <scope>NUCLEOTIDE SEQUENCE</scope>
    <source>
        <strain evidence="9">OUT-0061</strain>
        <tissue evidence="9">Blood</tissue>
    </source>
</reference>
<feature type="domain" description="SRCR" evidence="8">
    <location>
        <begin position="36"/>
        <end position="82"/>
    </location>
</feature>
<keyword evidence="1" id="KW-0645">Protease</keyword>
<evidence type="ECO:0000256" key="2">
    <source>
        <dbReference type="ARBA" id="ARBA00022801"/>
    </source>
</evidence>
<feature type="non-terminal residue" evidence="9">
    <location>
        <position position="297"/>
    </location>
</feature>
<feature type="disulfide bond" evidence="5">
    <location>
        <begin position="8"/>
        <end position="26"/>
    </location>
</feature>
<dbReference type="PROSITE" id="PS00134">
    <property type="entry name" value="TRYPSIN_HIS"/>
    <property type="match status" value="1"/>
</dbReference>
<evidence type="ECO:0000256" key="5">
    <source>
        <dbReference type="PROSITE-ProRule" id="PRU00124"/>
    </source>
</evidence>
<dbReference type="InterPro" id="IPR001254">
    <property type="entry name" value="Trypsin_dom"/>
</dbReference>
<evidence type="ECO:0000313" key="10">
    <source>
        <dbReference type="Proteomes" id="UP000659062"/>
    </source>
</evidence>
<feature type="domain" description="Peptidase S1" evidence="7">
    <location>
        <begin position="164"/>
        <end position="297"/>
    </location>
</feature>
<dbReference type="PANTHER" id="PTHR24252:SF16">
    <property type="entry name" value="TRANSMEMBRANE SERINE PROTEASE 15"/>
    <property type="match status" value="1"/>
</dbReference>
<dbReference type="InterPro" id="IPR036772">
    <property type="entry name" value="SRCR-like_dom_sf"/>
</dbReference>
<dbReference type="Gene3D" id="3.10.250.10">
    <property type="entry name" value="SRCR-like domain"/>
    <property type="match status" value="1"/>
</dbReference>
<dbReference type="InterPro" id="IPR002172">
    <property type="entry name" value="LDrepeatLR_classA_rpt"/>
</dbReference>
<dbReference type="GO" id="GO:0016020">
    <property type="term" value="C:membrane"/>
    <property type="evidence" value="ECO:0007669"/>
    <property type="project" value="InterPro"/>
</dbReference>
<evidence type="ECO:0000313" key="9">
    <source>
        <dbReference type="EMBL" id="NXD38696.1"/>
    </source>
</evidence>
<comment type="caution">
    <text evidence="6">Lacks conserved residue(s) required for the propagation of feature annotation.</text>
</comment>
<dbReference type="InterPro" id="IPR018114">
    <property type="entry name" value="TRYPSIN_HIS"/>
</dbReference>
<dbReference type="SUPFAM" id="SSF50494">
    <property type="entry name" value="Trypsin-like serine proteases"/>
    <property type="match status" value="1"/>
</dbReference>
<protein>
    <submittedName>
        <fullName evidence="9">ENTK Enteropeptidase</fullName>
    </submittedName>
</protein>
<dbReference type="PROSITE" id="PS50068">
    <property type="entry name" value="LDLRA_2"/>
    <property type="match status" value="1"/>
</dbReference>
<dbReference type="CDD" id="cd00190">
    <property type="entry name" value="Tryp_SPc"/>
    <property type="match status" value="1"/>
</dbReference>
<feature type="disulfide bond" evidence="5">
    <location>
        <begin position="1"/>
        <end position="13"/>
    </location>
</feature>
<dbReference type="OrthoDB" id="425190at2759"/>
<dbReference type="PANTHER" id="PTHR24252">
    <property type="entry name" value="ACROSIN-RELATED"/>
    <property type="match status" value="1"/>
</dbReference>
<dbReference type="GO" id="GO:0004252">
    <property type="term" value="F:serine-type endopeptidase activity"/>
    <property type="evidence" value="ECO:0007669"/>
    <property type="project" value="InterPro"/>
</dbReference>
<keyword evidence="3" id="KW-0720">Serine protease</keyword>
<keyword evidence="2" id="KW-0378">Hydrolase</keyword>
<keyword evidence="10" id="KW-1185">Reference proteome</keyword>
<dbReference type="InterPro" id="IPR023415">
    <property type="entry name" value="LDLR_class-A_CS"/>
</dbReference>
<name>A0A851VCJ2_9PASS</name>
<dbReference type="InterPro" id="IPR043504">
    <property type="entry name" value="Peptidase_S1_PA_chymotrypsin"/>
</dbReference>
<comment type="caution">
    <text evidence="9">The sequence shown here is derived from an EMBL/GenBank/DDBJ whole genome shotgun (WGS) entry which is preliminary data.</text>
</comment>
<evidence type="ECO:0000256" key="4">
    <source>
        <dbReference type="ARBA" id="ARBA00023157"/>
    </source>
</evidence>
<evidence type="ECO:0000256" key="3">
    <source>
        <dbReference type="ARBA" id="ARBA00022825"/>
    </source>
</evidence>
<organism evidence="9 10">
    <name type="scientific">Copsychus sechellarum</name>
    <dbReference type="NCBI Taxonomy" id="797021"/>
    <lineage>
        <taxon>Eukaryota</taxon>
        <taxon>Metazoa</taxon>
        <taxon>Chordata</taxon>
        <taxon>Craniata</taxon>
        <taxon>Vertebrata</taxon>
        <taxon>Euteleostomi</taxon>
        <taxon>Archelosauria</taxon>
        <taxon>Archosauria</taxon>
        <taxon>Dinosauria</taxon>
        <taxon>Saurischia</taxon>
        <taxon>Theropoda</taxon>
        <taxon>Coelurosauria</taxon>
        <taxon>Aves</taxon>
        <taxon>Neognathae</taxon>
        <taxon>Neoaves</taxon>
        <taxon>Telluraves</taxon>
        <taxon>Australaves</taxon>
        <taxon>Passeriformes</taxon>
        <taxon>Muscicapidae</taxon>
        <taxon>Copsychus</taxon>
    </lineage>
</organism>
<dbReference type="FunFam" id="2.40.10.10:FF:000007">
    <property type="entry name" value="Transmembrane serine protease 7"/>
    <property type="match status" value="1"/>
</dbReference>
<dbReference type="PROSITE" id="PS50287">
    <property type="entry name" value="SRCR_2"/>
    <property type="match status" value="1"/>
</dbReference>
<dbReference type="Pfam" id="PF00089">
    <property type="entry name" value="Trypsin"/>
    <property type="match status" value="1"/>
</dbReference>
<proteinExistence type="predicted"/>
<evidence type="ECO:0000256" key="1">
    <source>
        <dbReference type="ARBA" id="ARBA00022670"/>
    </source>
</evidence>
<dbReference type="Pfam" id="PF00057">
    <property type="entry name" value="Ldl_recept_a"/>
    <property type="match status" value="1"/>
</dbReference>
<dbReference type="SUPFAM" id="SSF57424">
    <property type="entry name" value="LDL receptor-like module"/>
    <property type="match status" value="1"/>
</dbReference>
<dbReference type="PROSITE" id="PS50240">
    <property type="entry name" value="TRYPSIN_DOM"/>
    <property type="match status" value="1"/>
</dbReference>
<dbReference type="PRINTS" id="PR00722">
    <property type="entry name" value="CHYMOTRYPSIN"/>
</dbReference>
<evidence type="ECO:0000259" key="7">
    <source>
        <dbReference type="PROSITE" id="PS50240"/>
    </source>
</evidence>
<dbReference type="Gene3D" id="4.10.400.10">
    <property type="entry name" value="Low-density Lipoprotein Receptor"/>
    <property type="match status" value="1"/>
</dbReference>
<dbReference type="EMBL" id="WBNE01000060">
    <property type="protein sequence ID" value="NXD38696.1"/>
    <property type="molecule type" value="Genomic_DNA"/>
</dbReference>
<dbReference type="PROSITE" id="PS00420">
    <property type="entry name" value="SRCR_1"/>
    <property type="match status" value="1"/>
</dbReference>
<dbReference type="AlphaFoldDB" id="A0A851VCJ2"/>
<dbReference type="InterPro" id="IPR001314">
    <property type="entry name" value="Peptidase_S1A"/>
</dbReference>
<dbReference type="InterPro" id="IPR036055">
    <property type="entry name" value="LDL_receptor-like_sf"/>
</dbReference>
<gene>
    <name evidence="9" type="primary">Tmprss15</name>
    <name evidence="9" type="ORF">COPSEC_R02556</name>
</gene>
<keyword evidence="4 5" id="KW-1015">Disulfide bond</keyword>
<dbReference type="SMART" id="SM00020">
    <property type="entry name" value="Tryp_SPc"/>
    <property type="match status" value="1"/>
</dbReference>
<dbReference type="InterPro" id="IPR009003">
    <property type="entry name" value="Peptidase_S1_PA"/>
</dbReference>
<dbReference type="CDD" id="cd00112">
    <property type="entry name" value="LDLa"/>
    <property type="match status" value="1"/>
</dbReference>
<sequence length="297" mass="32902">CTVDEHQCGSGKCIPLHNLCDSVPQCEDGSDEAKCMRLLNGSVSTQGLVQARIGKSWHLACADDWSGEISDSVCQLLGLGDANMSSAVSFTGDGPFVTITKGSNHSLIFTERWVQFYKALFFPPRKLTSLIKYVTSLYFFILFDSISLLACGKHLVTQNSGTRIVGGSDARREAWPWIVSLHFNLQPVCGASLVSDEWLVTAAHCVYGRHLKPSRWQAVLGLYDQSDLAQPPAAVRNIDRIIINPHYMKQTKDSDIALMHLQHKVQYTDYIQPICLPEKNQQFLPGINCSIAGWGDI</sequence>
<dbReference type="SUPFAM" id="SSF56487">
    <property type="entry name" value="SRCR-like"/>
    <property type="match status" value="1"/>
</dbReference>